<dbReference type="Proteomes" id="UP000828390">
    <property type="component" value="Unassembled WGS sequence"/>
</dbReference>
<evidence type="ECO:0000313" key="2">
    <source>
        <dbReference type="Proteomes" id="UP000828390"/>
    </source>
</evidence>
<sequence>MCWGTHYLPSTPPHIDSDLYLSWSTFSVGMMRKTIAKMVAEADKEKNRVSLDEMKTIVNSLLRSKRPKDSYMYM</sequence>
<dbReference type="EMBL" id="JAIWYP010000014">
    <property type="protein sequence ID" value="KAH3712660.1"/>
    <property type="molecule type" value="Genomic_DNA"/>
</dbReference>
<dbReference type="AlphaFoldDB" id="A0A9D3Z8M8"/>
<accession>A0A9D3Z8M8</accession>
<protein>
    <submittedName>
        <fullName evidence="1">Uncharacterized protein</fullName>
    </submittedName>
</protein>
<name>A0A9D3Z8M8_DREPO</name>
<gene>
    <name evidence="1" type="ORF">DPMN_072413</name>
</gene>
<proteinExistence type="predicted"/>
<reference evidence="1" key="2">
    <citation type="submission" date="2020-11" db="EMBL/GenBank/DDBJ databases">
        <authorList>
            <person name="McCartney M.A."/>
            <person name="Auch B."/>
            <person name="Kono T."/>
            <person name="Mallez S."/>
            <person name="Becker A."/>
            <person name="Gohl D.M."/>
            <person name="Silverstein K.A.T."/>
            <person name="Koren S."/>
            <person name="Bechman K.B."/>
            <person name="Herman A."/>
            <person name="Abrahante J.E."/>
            <person name="Garbe J."/>
        </authorList>
    </citation>
    <scope>NUCLEOTIDE SEQUENCE</scope>
    <source>
        <strain evidence="1">Duluth1</strain>
        <tissue evidence="1">Whole animal</tissue>
    </source>
</reference>
<comment type="caution">
    <text evidence="1">The sequence shown here is derived from an EMBL/GenBank/DDBJ whole genome shotgun (WGS) entry which is preliminary data.</text>
</comment>
<keyword evidence="2" id="KW-1185">Reference proteome</keyword>
<organism evidence="1 2">
    <name type="scientific">Dreissena polymorpha</name>
    <name type="common">Zebra mussel</name>
    <name type="synonym">Mytilus polymorpha</name>
    <dbReference type="NCBI Taxonomy" id="45954"/>
    <lineage>
        <taxon>Eukaryota</taxon>
        <taxon>Metazoa</taxon>
        <taxon>Spiralia</taxon>
        <taxon>Lophotrochozoa</taxon>
        <taxon>Mollusca</taxon>
        <taxon>Bivalvia</taxon>
        <taxon>Autobranchia</taxon>
        <taxon>Heteroconchia</taxon>
        <taxon>Euheterodonta</taxon>
        <taxon>Imparidentia</taxon>
        <taxon>Neoheterodontei</taxon>
        <taxon>Myida</taxon>
        <taxon>Dreissenoidea</taxon>
        <taxon>Dreissenidae</taxon>
        <taxon>Dreissena</taxon>
    </lineage>
</organism>
<evidence type="ECO:0000313" key="1">
    <source>
        <dbReference type="EMBL" id="KAH3712660.1"/>
    </source>
</evidence>
<reference evidence="1" key="1">
    <citation type="journal article" date="2019" name="bioRxiv">
        <title>The Genome of the Zebra Mussel, Dreissena polymorpha: A Resource for Invasive Species Research.</title>
        <authorList>
            <person name="McCartney M.A."/>
            <person name="Auch B."/>
            <person name="Kono T."/>
            <person name="Mallez S."/>
            <person name="Zhang Y."/>
            <person name="Obille A."/>
            <person name="Becker A."/>
            <person name="Abrahante J.E."/>
            <person name="Garbe J."/>
            <person name="Badalamenti J.P."/>
            <person name="Herman A."/>
            <person name="Mangelson H."/>
            <person name="Liachko I."/>
            <person name="Sullivan S."/>
            <person name="Sone E.D."/>
            <person name="Koren S."/>
            <person name="Silverstein K.A.T."/>
            <person name="Beckman K.B."/>
            <person name="Gohl D.M."/>
        </authorList>
    </citation>
    <scope>NUCLEOTIDE SEQUENCE</scope>
    <source>
        <strain evidence="1">Duluth1</strain>
        <tissue evidence="1">Whole animal</tissue>
    </source>
</reference>